<dbReference type="GO" id="GO:0033897">
    <property type="term" value="F:ribonuclease T2 activity"/>
    <property type="evidence" value="ECO:0007669"/>
    <property type="project" value="InterPro"/>
</dbReference>
<dbReference type="GO" id="GO:0003723">
    <property type="term" value="F:RNA binding"/>
    <property type="evidence" value="ECO:0007669"/>
    <property type="project" value="InterPro"/>
</dbReference>
<keyword evidence="3" id="KW-0732">Signal</keyword>
<protein>
    <submittedName>
        <fullName evidence="4">Ribonuclease T2</fullName>
    </submittedName>
</protein>
<dbReference type="InterPro" id="IPR036430">
    <property type="entry name" value="RNase_T2-like_sf"/>
</dbReference>
<sequence>MRRFGLIGFLVIAWCTVSGAAVARDRAGDFDFYVLSLSWSPTYCLDNGSTDRIQCGGRPYAFVVHGLWPQYERGFPSDCPSDQPDRVPRRAVDAMLDVMPSPALIRHEWQKHGTCSGLDQADYFSLIRAAQKRVAIPSRFVDVTDQLTVTPPAVEAAFRKANPGIPADGFAVLCDSRRLKEVRVCLTKDLSFRSCPEVDRGACRRPQIVMPPVR</sequence>
<dbReference type="Pfam" id="PF00445">
    <property type="entry name" value="Ribonuclease_T2"/>
    <property type="match status" value="1"/>
</dbReference>
<name>A0A1M4U9B0_9HYPH</name>
<evidence type="ECO:0000256" key="2">
    <source>
        <dbReference type="RuleBase" id="RU004328"/>
    </source>
</evidence>
<dbReference type="Proteomes" id="UP000184485">
    <property type="component" value="Unassembled WGS sequence"/>
</dbReference>
<dbReference type="CDD" id="cd01062">
    <property type="entry name" value="RNase_T2_prok"/>
    <property type="match status" value="1"/>
</dbReference>
<dbReference type="AlphaFoldDB" id="A0A1M4U9B0"/>
<evidence type="ECO:0000313" key="5">
    <source>
        <dbReference type="Proteomes" id="UP000184485"/>
    </source>
</evidence>
<comment type="similarity">
    <text evidence="1 2">Belongs to the RNase T2 family.</text>
</comment>
<organism evidence="4 5">
    <name type="scientific">Kaistia soli DSM 19436</name>
    <dbReference type="NCBI Taxonomy" id="1122133"/>
    <lineage>
        <taxon>Bacteria</taxon>
        <taxon>Pseudomonadati</taxon>
        <taxon>Pseudomonadota</taxon>
        <taxon>Alphaproteobacteria</taxon>
        <taxon>Hyphomicrobiales</taxon>
        <taxon>Kaistiaceae</taxon>
        <taxon>Kaistia</taxon>
    </lineage>
</organism>
<dbReference type="EMBL" id="FQUP01000001">
    <property type="protein sequence ID" value="SHE53431.1"/>
    <property type="molecule type" value="Genomic_DNA"/>
</dbReference>
<dbReference type="STRING" id="1122133.SAMN02745157_0385"/>
<gene>
    <name evidence="4" type="ORF">SAMN02745157_0385</name>
</gene>
<dbReference type="PROSITE" id="PS00531">
    <property type="entry name" value="RNASE_T2_2"/>
    <property type="match status" value="1"/>
</dbReference>
<dbReference type="PANTHER" id="PTHR11240">
    <property type="entry name" value="RIBONUCLEASE T2"/>
    <property type="match status" value="1"/>
</dbReference>
<dbReference type="InterPro" id="IPR039378">
    <property type="entry name" value="RNase_T2_prok"/>
</dbReference>
<evidence type="ECO:0000313" key="4">
    <source>
        <dbReference type="EMBL" id="SHE53431.1"/>
    </source>
</evidence>
<dbReference type="OrthoDB" id="4720638at2"/>
<accession>A0A1M4U9B0</accession>
<dbReference type="PANTHER" id="PTHR11240:SF22">
    <property type="entry name" value="RIBONUCLEASE T2"/>
    <property type="match status" value="1"/>
</dbReference>
<evidence type="ECO:0000256" key="1">
    <source>
        <dbReference type="ARBA" id="ARBA00007469"/>
    </source>
</evidence>
<dbReference type="RefSeq" id="WP_139251291.1">
    <property type="nucleotide sequence ID" value="NZ_FQUP01000001.1"/>
</dbReference>
<feature type="signal peptide" evidence="3">
    <location>
        <begin position="1"/>
        <end position="23"/>
    </location>
</feature>
<reference evidence="4 5" key="1">
    <citation type="submission" date="2016-11" db="EMBL/GenBank/DDBJ databases">
        <authorList>
            <person name="Jaros S."/>
            <person name="Januszkiewicz K."/>
            <person name="Wedrychowicz H."/>
        </authorList>
    </citation>
    <scope>NUCLEOTIDE SEQUENCE [LARGE SCALE GENOMIC DNA]</scope>
    <source>
        <strain evidence="4 5">DSM 19436</strain>
    </source>
</reference>
<dbReference type="Gene3D" id="3.90.730.10">
    <property type="entry name" value="Ribonuclease T2-like"/>
    <property type="match status" value="1"/>
</dbReference>
<dbReference type="GO" id="GO:0006401">
    <property type="term" value="P:RNA catabolic process"/>
    <property type="evidence" value="ECO:0007669"/>
    <property type="project" value="UniProtKB-ARBA"/>
</dbReference>
<dbReference type="SUPFAM" id="SSF55895">
    <property type="entry name" value="Ribonuclease Rh-like"/>
    <property type="match status" value="1"/>
</dbReference>
<dbReference type="PROSITE" id="PS00530">
    <property type="entry name" value="RNASE_T2_1"/>
    <property type="match status" value="1"/>
</dbReference>
<dbReference type="InterPro" id="IPR033130">
    <property type="entry name" value="RNase_T2_His_AS_2"/>
</dbReference>
<feature type="chain" id="PRO_5012454445" evidence="3">
    <location>
        <begin position="24"/>
        <end position="214"/>
    </location>
</feature>
<evidence type="ECO:0000256" key="3">
    <source>
        <dbReference type="SAM" id="SignalP"/>
    </source>
</evidence>
<keyword evidence="5" id="KW-1185">Reference proteome</keyword>
<dbReference type="InterPro" id="IPR001568">
    <property type="entry name" value="RNase_T2-like"/>
</dbReference>
<dbReference type="InterPro" id="IPR018188">
    <property type="entry name" value="RNase_T2_His_AS_1"/>
</dbReference>
<proteinExistence type="inferred from homology"/>